<feature type="compositionally biased region" description="Low complexity" evidence="12">
    <location>
        <begin position="53"/>
        <end position="64"/>
    </location>
</feature>
<dbReference type="Gene3D" id="3.30.1300.30">
    <property type="entry name" value="GSPII I/J protein-like"/>
    <property type="match status" value="1"/>
</dbReference>
<evidence type="ECO:0000256" key="4">
    <source>
        <dbReference type="ARBA" id="ARBA00022448"/>
    </source>
</evidence>
<feature type="coiled-coil region" evidence="11">
    <location>
        <begin position="378"/>
        <end position="412"/>
    </location>
</feature>
<proteinExistence type="inferred from homology"/>
<evidence type="ECO:0000313" key="15">
    <source>
        <dbReference type="EMBL" id="EKU78216.1"/>
    </source>
</evidence>
<gene>
    <name evidence="15" type="ORF">HMPREF9282_01122</name>
</gene>
<dbReference type="STRING" id="883156.HMPREF9282_01122"/>
<dbReference type="Pfam" id="PF05662">
    <property type="entry name" value="YadA_stalk"/>
    <property type="match status" value="1"/>
</dbReference>
<keyword evidence="11" id="KW-0175">Coiled coil</keyword>
<feature type="region of interest" description="Disordered" evidence="12">
    <location>
        <begin position="34"/>
        <end position="89"/>
    </location>
</feature>
<evidence type="ECO:0000256" key="3">
    <source>
        <dbReference type="ARBA" id="ARBA00005848"/>
    </source>
</evidence>
<comment type="subcellular location">
    <subcellularLocation>
        <location evidence="2">Cell outer membrane</location>
    </subcellularLocation>
    <subcellularLocation>
        <location evidence="1">Cell surface</location>
    </subcellularLocation>
</comment>
<dbReference type="GO" id="GO:0015031">
    <property type="term" value="P:protein transport"/>
    <property type="evidence" value="ECO:0007669"/>
    <property type="project" value="UniProtKB-KW"/>
</dbReference>
<comment type="caution">
    <text evidence="15">The sequence shown here is derived from an EMBL/GenBank/DDBJ whole genome shotgun (WGS) entry which is preliminary data.</text>
</comment>
<evidence type="ECO:0000259" key="13">
    <source>
        <dbReference type="Pfam" id="PF03895"/>
    </source>
</evidence>
<feature type="domain" description="Trimeric autotransporter adhesin YadA-like C-terminal membrane anchor" evidence="13">
    <location>
        <begin position="305"/>
        <end position="360"/>
    </location>
</feature>
<reference evidence="15 16" key="1">
    <citation type="submission" date="2012-09" db="EMBL/GenBank/DDBJ databases">
        <title>The Genome Sequence of Veillonella ratti ACS-216-V-COL6B.</title>
        <authorList>
            <consortium name="The Broad Institute Genome Sequencing Platform"/>
            <person name="Earl A."/>
            <person name="Ward D."/>
            <person name="Feldgarden M."/>
            <person name="Gevers D."/>
            <person name="Saerens B."/>
            <person name="Vaneechoutte M."/>
            <person name="Walker B."/>
            <person name="Young S.K."/>
            <person name="Zeng Q."/>
            <person name="Gargeya S."/>
            <person name="Fitzgerald M."/>
            <person name="Haas B."/>
            <person name="Abouelleil A."/>
            <person name="Alvarado L."/>
            <person name="Arachchi H.M."/>
            <person name="Berlin A."/>
            <person name="Chapman S.B."/>
            <person name="Goldberg J."/>
            <person name="Griggs A."/>
            <person name="Gujja S."/>
            <person name="Hansen M."/>
            <person name="Howarth C."/>
            <person name="Imamovic A."/>
            <person name="Larimer J."/>
            <person name="McCowen C."/>
            <person name="Montmayeur A."/>
            <person name="Murphy C."/>
            <person name="Neiman D."/>
            <person name="Pearson M."/>
            <person name="Priest M."/>
            <person name="Roberts A."/>
            <person name="Saif S."/>
            <person name="Shea T."/>
            <person name="Sisk P."/>
            <person name="Sykes S."/>
            <person name="Wortman J."/>
            <person name="Nusbaum C."/>
            <person name="Birren B."/>
        </authorList>
    </citation>
    <scope>NUCLEOTIDE SEQUENCE [LARGE SCALE GENOMIC DNA]</scope>
    <source>
        <strain evidence="15 16">ACS-216-V-Col6b</strain>
    </source>
</reference>
<accession>K9D4U6</accession>
<dbReference type="eggNOG" id="COG5295">
    <property type="taxonomic scope" value="Bacteria"/>
</dbReference>
<evidence type="ECO:0000256" key="1">
    <source>
        <dbReference type="ARBA" id="ARBA00004241"/>
    </source>
</evidence>
<dbReference type="SUPFAM" id="SSF101967">
    <property type="entry name" value="Adhesin YadA, collagen-binding domain"/>
    <property type="match status" value="1"/>
</dbReference>
<dbReference type="InterPro" id="IPR011049">
    <property type="entry name" value="Serralysin-like_metalloprot_C"/>
</dbReference>
<feature type="domain" description="Trimeric autotransporter adhesin YadA-like stalk" evidence="14">
    <location>
        <begin position="203"/>
        <end position="241"/>
    </location>
</feature>
<comment type="similarity">
    <text evidence="3">Belongs to the autotransporter-2 (AT-2) (TC 1.B.40) family.</text>
</comment>
<feature type="compositionally biased region" description="Low complexity" evidence="12">
    <location>
        <begin position="73"/>
        <end position="83"/>
    </location>
</feature>
<dbReference type="AlphaFoldDB" id="K9D4U6"/>
<dbReference type="GO" id="GO:0009986">
    <property type="term" value="C:cell surface"/>
    <property type="evidence" value="ECO:0007669"/>
    <property type="project" value="UniProtKB-SubCell"/>
</dbReference>
<dbReference type="InterPro" id="IPR005594">
    <property type="entry name" value="YadA_C"/>
</dbReference>
<dbReference type="GO" id="GO:0009279">
    <property type="term" value="C:cell outer membrane"/>
    <property type="evidence" value="ECO:0007669"/>
    <property type="project" value="UniProtKB-SubCell"/>
</dbReference>
<evidence type="ECO:0000256" key="8">
    <source>
        <dbReference type="ARBA" id="ARBA00022927"/>
    </source>
</evidence>
<evidence type="ECO:0000256" key="9">
    <source>
        <dbReference type="ARBA" id="ARBA00023136"/>
    </source>
</evidence>
<keyword evidence="7" id="KW-0732">Signal</keyword>
<dbReference type="RefSeq" id="WP_006556009.1">
    <property type="nucleotide sequence ID" value="NZ_JH992937.1"/>
</dbReference>
<dbReference type="SUPFAM" id="SSF54523">
    <property type="entry name" value="Pili subunits"/>
    <property type="match status" value="1"/>
</dbReference>
<sequence length="416" mass="43348">MKAALKDITIEAAEGITVNRVDNKFTIGLNVVGSDTPTDVVTVTPPPYDPNSTTTTPSADTETTPGESASGDTGTTTPTTPEEGYPKSGDQVIIGVETKPIGIVDNEGNKTAVTPGSEFSVVGADNITTTASVVTNETKNEDGTTTITKTPKLEVALNKDLKDLNSVSTGNTVLADGLTGKDSAGKDAVVIQSNNINMGGNVIQNVAEGVNTTDAVNVGQLKNETRVSADGAFIKKDNTAAQKITALDNQVQANSESISSINDSITNLNGGVSNLSNQVSKLDNRLDRVGAGAAALAALHPQDFDPSAKWDFAAGYGNYKGANAVALGAFYRPTNDLMFSVGTSMGGGENMFNAGVSIKFGSSNEYSNYSKSALAEVVSNQDSTIENLNNRVAKQEQENQELRAQIQEILNQLASK</sequence>
<evidence type="ECO:0000256" key="2">
    <source>
        <dbReference type="ARBA" id="ARBA00004442"/>
    </source>
</evidence>
<dbReference type="EMBL" id="AHAF01000008">
    <property type="protein sequence ID" value="EKU78216.1"/>
    <property type="molecule type" value="Genomic_DNA"/>
</dbReference>
<evidence type="ECO:0000256" key="10">
    <source>
        <dbReference type="ARBA" id="ARBA00023237"/>
    </source>
</evidence>
<keyword evidence="16" id="KW-1185">Reference proteome</keyword>
<organism evidence="15 16">
    <name type="scientific">Veillonella seminalis ACS-216-V-Col6b</name>
    <dbReference type="NCBI Taxonomy" id="883156"/>
    <lineage>
        <taxon>Bacteria</taxon>
        <taxon>Bacillati</taxon>
        <taxon>Bacillota</taxon>
        <taxon>Negativicutes</taxon>
        <taxon>Veillonellales</taxon>
        <taxon>Veillonellaceae</taxon>
        <taxon>Veillonella</taxon>
    </lineage>
</organism>
<keyword evidence="9" id="KW-0472">Membrane</keyword>
<keyword evidence="8" id="KW-0653">Protein transport</keyword>
<protein>
    <recommendedName>
        <fullName evidence="17">Trimeric autotransporter adhesin YadA-like C-terminal membrane anchor domain-containing protein</fullName>
    </recommendedName>
</protein>
<dbReference type="InterPro" id="IPR045584">
    <property type="entry name" value="Pilin-like"/>
</dbReference>
<evidence type="ECO:0000313" key="16">
    <source>
        <dbReference type="Proteomes" id="UP000009891"/>
    </source>
</evidence>
<dbReference type="Gene3D" id="6.10.250.2120">
    <property type="match status" value="1"/>
</dbReference>
<name>K9D4U6_9FIRM</name>
<evidence type="ECO:0008006" key="17">
    <source>
        <dbReference type="Google" id="ProtNLM"/>
    </source>
</evidence>
<dbReference type="PATRIC" id="fig|883156.3.peg.1100"/>
<dbReference type="Pfam" id="PF03895">
    <property type="entry name" value="YadA_anchor"/>
    <property type="match status" value="1"/>
</dbReference>
<keyword evidence="5" id="KW-1134">Transmembrane beta strand</keyword>
<evidence type="ECO:0000256" key="5">
    <source>
        <dbReference type="ARBA" id="ARBA00022452"/>
    </source>
</evidence>
<evidence type="ECO:0000256" key="6">
    <source>
        <dbReference type="ARBA" id="ARBA00022692"/>
    </source>
</evidence>
<keyword evidence="10" id="KW-0998">Cell outer membrane</keyword>
<dbReference type="Proteomes" id="UP000009891">
    <property type="component" value="Unassembled WGS sequence"/>
</dbReference>
<evidence type="ECO:0000256" key="12">
    <source>
        <dbReference type="SAM" id="MobiDB-lite"/>
    </source>
</evidence>
<evidence type="ECO:0000256" key="7">
    <source>
        <dbReference type="ARBA" id="ARBA00022729"/>
    </source>
</evidence>
<keyword evidence="6" id="KW-0812">Transmembrane</keyword>
<dbReference type="InterPro" id="IPR008635">
    <property type="entry name" value="Coiled_stalk_dom"/>
</dbReference>
<keyword evidence="4" id="KW-0813">Transport</keyword>
<dbReference type="GeneID" id="83056212"/>
<evidence type="ECO:0000259" key="14">
    <source>
        <dbReference type="Pfam" id="PF05662"/>
    </source>
</evidence>
<evidence type="ECO:0000256" key="11">
    <source>
        <dbReference type="SAM" id="Coils"/>
    </source>
</evidence>
<dbReference type="HOGENOM" id="CLU_660456_0_0_9"/>